<proteinExistence type="predicted"/>
<dbReference type="AlphaFoldDB" id="A0ABD3I4I7"/>
<keyword evidence="2" id="KW-1185">Reference proteome</keyword>
<dbReference type="EMBL" id="JBJQOH010000002">
    <property type="protein sequence ID" value="KAL3696499.1"/>
    <property type="molecule type" value="Genomic_DNA"/>
</dbReference>
<protein>
    <submittedName>
        <fullName evidence="1">Uncharacterized protein</fullName>
    </submittedName>
</protein>
<dbReference type="Proteomes" id="UP001633002">
    <property type="component" value="Unassembled WGS sequence"/>
</dbReference>
<accession>A0ABD3I4I7</accession>
<evidence type="ECO:0000313" key="1">
    <source>
        <dbReference type="EMBL" id="KAL3696499.1"/>
    </source>
</evidence>
<comment type="caution">
    <text evidence="1">The sequence shown here is derived from an EMBL/GenBank/DDBJ whole genome shotgun (WGS) entry which is preliminary data.</text>
</comment>
<evidence type="ECO:0000313" key="2">
    <source>
        <dbReference type="Proteomes" id="UP001633002"/>
    </source>
</evidence>
<name>A0ABD3I4I7_9MARC</name>
<sequence>MGRKSHKEVIPLVCCSDQTFAAFEKFVVSWKLGKIPDVHGALGRPTNEKDVKVDRDFSQLSVNRFRPVNGLLDKELRLVWTELEKGLVCITKPAKLQGPDDIVTLKDFCKAIKGKRALGTRIVKYWETRMNCAKHGEELPERLEPFAVLHLHKDISQYQLTLDEKLTCKLVFLDLTHPDLIPWEKQQFSSFLSIVRELTVATEFVIVSVMEFGQQLVNFSSTLNDMKDARALLECGAYEGDRSKREVEFSYPCWQLVYAFVSLGPQEYKPVLVENPKLRPFSVEFEPKHADVERQVKEGDQPTNIKMKAPRWEFVGMEALNDRGLVHPLSKRAAFCSRLLANFLAEENTVLDFFSGGVFTREALLMARDVIYFANSEPEAEFVAKYSKELVDPS</sequence>
<organism evidence="1 2">
    <name type="scientific">Riccia sorocarpa</name>
    <dbReference type="NCBI Taxonomy" id="122646"/>
    <lineage>
        <taxon>Eukaryota</taxon>
        <taxon>Viridiplantae</taxon>
        <taxon>Streptophyta</taxon>
        <taxon>Embryophyta</taxon>
        <taxon>Marchantiophyta</taxon>
        <taxon>Marchantiopsida</taxon>
        <taxon>Marchantiidae</taxon>
        <taxon>Marchantiales</taxon>
        <taxon>Ricciaceae</taxon>
        <taxon>Riccia</taxon>
    </lineage>
</organism>
<gene>
    <name evidence="1" type="ORF">R1sor_010575</name>
</gene>
<reference evidence="1 2" key="1">
    <citation type="submission" date="2024-09" db="EMBL/GenBank/DDBJ databases">
        <title>Chromosome-scale assembly of Riccia sorocarpa.</title>
        <authorList>
            <person name="Paukszto L."/>
        </authorList>
    </citation>
    <scope>NUCLEOTIDE SEQUENCE [LARGE SCALE GENOMIC DNA]</scope>
    <source>
        <strain evidence="1">LP-2024</strain>
        <tissue evidence="1">Aerial parts of the thallus</tissue>
    </source>
</reference>